<dbReference type="EMBL" id="CP025096">
    <property type="protein sequence ID" value="AUD03481.1"/>
    <property type="molecule type" value="Genomic_DNA"/>
</dbReference>
<name>A0A2K8Z0T9_9BACT</name>
<evidence type="ECO:0000313" key="2">
    <source>
        <dbReference type="Proteomes" id="UP000232883"/>
    </source>
</evidence>
<reference evidence="1 2" key="1">
    <citation type="submission" date="2017-11" db="EMBL/GenBank/DDBJ databases">
        <title>Taxonomic description and genome sequences of Spirosoma HA7 sp. nov., isolated from pollen microhabitat of Corylus avellana.</title>
        <authorList>
            <person name="Ambika Manirajan B."/>
            <person name="Suarez C."/>
            <person name="Ratering S."/>
            <person name="Geissler-Plaum R."/>
            <person name="Cardinale M."/>
            <person name="Sylvia S."/>
        </authorList>
    </citation>
    <scope>NUCLEOTIDE SEQUENCE [LARGE SCALE GENOMIC DNA]</scope>
    <source>
        <strain evidence="1 2">HA7</strain>
    </source>
</reference>
<evidence type="ECO:0008006" key="3">
    <source>
        <dbReference type="Google" id="ProtNLM"/>
    </source>
</evidence>
<dbReference type="KEGG" id="spir:CWM47_17580"/>
<evidence type="ECO:0000313" key="1">
    <source>
        <dbReference type="EMBL" id="AUD03481.1"/>
    </source>
</evidence>
<gene>
    <name evidence="1" type="ORF">CWM47_17580</name>
</gene>
<dbReference type="OrthoDB" id="944714at2"/>
<dbReference type="Proteomes" id="UP000232883">
    <property type="component" value="Chromosome"/>
</dbReference>
<dbReference type="SUPFAM" id="SSF103515">
    <property type="entry name" value="Autotransporter"/>
    <property type="match status" value="1"/>
</dbReference>
<proteinExistence type="predicted"/>
<dbReference type="InterPro" id="IPR036709">
    <property type="entry name" value="Autotransporte_beta_dom_sf"/>
</dbReference>
<protein>
    <recommendedName>
        <fullName evidence="3">Outer membrane protein beta-barrel domain-containing protein</fullName>
    </recommendedName>
</protein>
<dbReference type="RefSeq" id="WP_100989548.1">
    <property type="nucleotide sequence ID" value="NZ_CP025096.1"/>
</dbReference>
<accession>A0A2K8Z0T9</accession>
<keyword evidence="2" id="KW-1185">Reference proteome</keyword>
<organism evidence="1 2">
    <name type="scientific">Spirosoma pollinicola</name>
    <dbReference type="NCBI Taxonomy" id="2057025"/>
    <lineage>
        <taxon>Bacteria</taxon>
        <taxon>Pseudomonadati</taxon>
        <taxon>Bacteroidota</taxon>
        <taxon>Cytophagia</taxon>
        <taxon>Cytophagales</taxon>
        <taxon>Cytophagaceae</taxon>
        <taxon>Spirosoma</taxon>
    </lineage>
</organism>
<dbReference type="AlphaFoldDB" id="A0A2K8Z0T9"/>
<sequence length="225" mass="24910">MKTIALLLPVWLLLGTYASWGQSRFSVSINLAPTFSHSNSKSVIPPTNNPAVPIATATEVLIQSHSLGYSVGLMGHYALTTKWSLSTGVWATQTQSSQGKLILNGDAIALSYSNKHPFHYAYRVPIFVNYQSSTNRISPYFSVGSSADFRSTSYAYINGQEIPIKLGKPVAISPLLVGAGVIGQLKRQLTLVVQPMLEYDLQAHPTYTYYHTYQLSLQTQLRYRF</sequence>